<evidence type="ECO:0000313" key="1">
    <source>
        <dbReference type="EMBL" id="QHT96679.1"/>
    </source>
</evidence>
<accession>A0A6C0IVK4</accession>
<organism evidence="1">
    <name type="scientific">viral metagenome</name>
    <dbReference type="NCBI Taxonomy" id="1070528"/>
    <lineage>
        <taxon>unclassified sequences</taxon>
        <taxon>metagenomes</taxon>
        <taxon>organismal metagenomes</taxon>
    </lineage>
</organism>
<dbReference type="EMBL" id="MN740263">
    <property type="protein sequence ID" value="QHT96679.1"/>
    <property type="molecule type" value="Genomic_DNA"/>
</dbReference>
<protein>
    <submittedName>
        <fullName evidence="1">Uncharacterized protein</fullName>
    </submittedName>
</protein>
<reference evidence="1" key="1">
    <citation type="journal article" date="2020" name="Nature">
        <title>Giant virus diversity and host interactions through global metagenomics.</title>
        <authorList>
            <person name="Schulz F."/>
            <person name="Roux S."/>
            <person name="Paez-Espino D."/>
            <person name="Jungbluth S."/>
            <person name="Walsh D.A."/>
            <person name="Denef V.J."/>
            <person name="McMahon K.D."/>
            <person name="Konstantinidis K.T."/>
            <person name="Eloe-Fadrosh E.A."/>
            <person name="Kyrpides N.C."/>
            <person name="Woyke T."/>
        </authorList>
    </citation>
    <scope>NUCLEOTIDE SEQUENCE</scope>
    <source>
        <strain evidence="1">GVMAG-M-3300024302-11</strain>
    </source>
</reference>
<proteinExistence type="predicted"/>
<name>A0A6C0IVK4_9ZZZZ</name>
<dbReference type="AlphaFoldDB" id="A0A6C0IVK4"/>
<sequence length="175" mass="19982">MLLRIVSCPIRVNRSPKQAIKLATNNHAAILDDPNGAYCYHCLGKPTITQSTRSCDADSWQSCKDWIANFRKATVICPLCEIDSVVPASSVPGPINETLKQWHNYWFTSCRSVSIDLEPRHYKSRIALRCPPTNRDIEEDETFCEEEEEAEEETVKIPIVVEPFCLNMEDFPKLH</sequence>